<dbReference type="Proteomes" id="UP000005324">
    <property type="component" value="Unassembled WGS sequence"/>
</dbReference>
<dbReference type="AlphaFoldDB" id="D5RGA6"/>
<dbReference type="SUPFAM" id="SSF55785">
    <property type="entry name" value="PYP-like sensor domain (PAS domain)"/>
    <property type="match status" value="2"/>
</dbReference>
<dbReference type="HOGENOM" id="CLU_553850_0_0_5"/>
<dbReference type="CDD" id="cd00130">
    <property type="entry name" value="PAS"/>
    <property type="match status" value="1"/>
</dbReference>
<sequence length="494" mass="53846">MNEFAGTPQPRPGAAGTAGEAVSPLPPLPPEEEARLHSLYCSGLLDTGADARFDTFTRLASRLLDMPIALFTLVDRYRQWFKSAQGFRQGDGTPRSIAFCAHALLRPGAPLVVEDATLDPRFAGNPLVLGAEAIRFYAGIPVLDYEGRPMGTLCVLDRRPRRLTPAELETLRDLAFGLGAVFRMEQAAASWQESQENQHWAATLAPQAPWTADPQGNLLEVGPGLLAWLGRSAEALRGRLWLHSVPPEQRAATAAAFDAAIAGGTPLDIEFPLCGADDAQRWMRCRAAPRRDTAGRILRWYGTIEDVHERRQAEAAAGELRARLETVLESTTDRVALLDRDGRVTYLNGPLLRVPAYRAALGQVLWAALPELQGSALQRQLLGVHASGGPSRADWYCLRQGRWFDAHAFPTPQGSALFLRDISEQRRLEQERGAAQQRLLHQALHDGLTGLPNRAFLRQRVRAPGGEAGGHGAWLYLGLEEFRAAAGTLGPAAG</sequence>
<dbReference type="InterPro" id="IPR043128">
    <property type="entry name" value="Rev_trsase/Diguanyl_cyclase"/>
</dbReference>
<dbReference type="SMART" id="SM00065">
    <property type="entry name" value="GAF"/>
    <property type="match status" value="1"/>
</dbReference>
<comment type="caution">
    <text evidence="3">The sequence shown here is derived from an EMBL/GenBank/DDBJ whole genome shotgun (WGS) entry which is preliminary data.</text>
</comment>
<name>D5RGA6_9PROT</name>
<organism evidence="3 4">
    <name type="scientific">Pseudoroseomonas cervicalis ATCC 49957</name>
    <dbReference type="NCBI Taxonomy" id="525371"/>
    <lineage>
        <taxon>Bacteria</taxon>
        <taxon>Pseudomonadati</taxon>
        <taxon>Pseudomonadota</taxon>
        <taxon>Alphaproteobacteria</taxon>
        <taxon>Acetobacterales</taxon>
        <taxon>Roseomonadaceae</taxon>
        <taxon>Roseomonas</taxon>
    </lineage>
</organism>
<dbReference type="InterPro" id="IPR029016">
    <property type="entry name" value="GAF-like_dom_sf"/>
</dbReference>
<dbReference type="InterPro" id="IPR013656">
    <property type="entry name" value="PAS_4"/>
</dbReference>
<dbReference type="InterPro" id="IPR035965">
    <property type="entry name" value="PAS-like_dom_sf"/>
</dbReference>
<feature type="region of interest" description="Disordered" evidence="1">
    <location>
        <begin position="1"/>
        <end position="29"/>
    </location>
</feature>
<evidence type="ECO:0000313" key="3">
    <source>
        <dbReference type="EMBL" id="EFH13663.1"/>
    </source>
</evidence>
<dbReference type="PANTHER" id="PTHR43102">
    <property type="entry name" value="SLR1143 PROTEIN"/>
    <property type="match status" value="1"/>
</dbReference>
<dbReference type="Pfam" id="PF08448">
    <property type="entry name" value="PAS_4"/>
    <property type="match status" value="2"/>
</dbReference>
<accession>D5RGA6</accession>
<dbReference type="Gene3D" id="3.30.70.270">
    <property type="match status" value="1"/>
</dbReference>
<dbReference type="EMBL" id="ADVL01000027">
    <property type="protein sequence ID" value="EFH13663.1"/>
    <property type="molecule type" value="Genomic_DNA"/>
</dbReference>
<reference evidence="3 4" key="1">
    <citation type="submission" date="2010-04" db="EMBL/GenBank/DDBJ databases">
        <authorList>
            <person name="Qin X."/>
            <person name="Bachman B."/>
            <person name="Battles P."/>
            <person name="Bell A."/>
            <person name="Bess C."/>
            <person name="Bickham C."/>
            <person name="Chaboub L."/>
            <person name="Chen D."/>
            <person name="Coyle M."/>
            <person name="Deiros D.R."/>
            <person name="Dinh H."/>
            <person name="Forbes L."/>
            <person name="Fowler G."/>
            <person name="Francisco L."/>
            <person name="Fu Q."/>
            <person name="Gubbala S."/>
            <person name="Hale W."/>
            <person name="Han Y."/>
            <person name="Hemphill L."/>
            <person name="Highlander S.K."/>
            <person name="Hirani K."/>
            <person name="Hogues M."/>
            <person name="Jackson L."/>
            <person name="Jakkamsetti A."/>
            <person name="Javaid M."/>
            <person name="Jiang H."/>
            <person name="Korchina V."/>
            <person name="Kovar C."/>
            <person name="Lara F."/>
            <person name="Lee S."/>
            <person name="Mata R."/>
            <person name="Mathew T."/>
            <person name="Moen C."/>
            <person name="Morales K."/>
            <person name="Munidasa M."/>
            <person name="Nazareth L."/>
            <person name="Ngo R."/>
            <person name="Nguyen L."/>
            <person name="Okwuonu G."/>
            <person name="Ongeri F."/>
            <person name="Patil S."/>
            <person name="Petrosino J."/>
            <person name="Pham C."/>
            <person name="Pham P."/>
            <person name="Pu L.-L."/>
            <person name="Puazo M."/>
            <person name="Raj R."/>
            <person name="Reid J."/>
            <person name="Rouhana J."/>
            <person name="Saada N."/>
            <person name="Shang Y."/>
            <person name="Simmons D."/>
            <person name="Thornton R."/>
            <person name="Warren J."/>
            <person name="Weissenberger G."/>
            <person name="Zhang J."/>
            <person name="Zhang L."/>
            <person name="Zhou C."/>
            <person name="Zhu D."/>
            <person name="Muzny D."/>
            <person name="Worley K."/>
            <person name="Gibbs R."/>
        </authorList>
    </citation>
    <scope>NUCLEOTIDE SEQUENCE [LARGE SCALE GENOMIC DNA]</scope>
    <source>
        <strain evidence="3 4">ATCC 49957</strain>
    </source>
</reference>
<dbReference type="InterPro" id="IPR000700">
    <property type="entry name" value="PAS-assoc_C"/>
</dbReference>
<dbReference type="InterPro" id="IPR003018">
    <property type="entry name" value="GAF"/>
</dbReference>
<dbReference type="PANTHER" id="PTHR43102:SF2">
    <property type="entry name" value="GAF DOMAIN-CONTAINING PROTEIN"/>
    <property type="match status" value="1"/>
</dbReference>
<evidence type="ECO:0000259" key="2">
    <source>
        <dbReference type="PROSITE" id="PS50113"/>
    </source>
</evidence>
<gene>
    <name evidence="3" type="ORF">HMPREF0731_0115</name>
</gene>
<dbReference type="RefSeq" id="WP_007005739.1">
    <property type="nucleotide sequence ID" value="NZ_GG770784.1"/>
</dbReference>
<proteinExistence type="predicted"/>
<dbReference type="OrthoDB" id="9793210at2"/>
<dbReference type="NCBIfam" id="TIGR00229">
    <property type="entry name" value="sensory_box"/>
    <property type="match status" value="1"/>
</dbReference>
<dbReference type="SUPFAM" id="SSF55781">
    <property type="entry name" value="GAF domain-like"/>
    <property type="match status" value="1"/>
</dbReference>
<protein>
    <submittedName>
        <fullName evidence="3">PAS domain S-box protein</fullName>
    </submittedName>
</protein>
<dbReference type="Gene3D" id="3.30.450.20">
    <property type="entry name" value="PAS domain"/>
    <property type="match status" value="2"/>
</dbReference>
<dbReference type="Pfam" id="PF01590">
    <property type="entry name" value="GAF"/>
    <property type="match status" value="1"/>
</dbReference>
<evidence type="ECO:0000313" key="4">
    <source>
        <dbReference type="Proteomes" id="UP000005324"/>
    </source>
</evidence>
<dbReference type="SMART" id="SM00091">
    <property type="entry name" value="PAS"/>
    <property type="match status" value="2"/>
</dbReference>
<dbReference type="InterPro" id="IPR000014">
    <property type="entry name" value="PAS"/>
</dbReference>
<dbReference type="Gene3D" id="3.30.450.40">
    <property type="match status" value="1"/>
</dbReference>
<feature type="non-terminal residue" evidence="3">
    <location>
        <position position="494"/>
    </location>
</feature>
<keyword evidence="4" id="KW-1185">Reference proteome</keyword>
<feature type="domain" description="PAC" evidence="2">
    <location>
        <begin position="267"/>
        <end position="319"/>
    </location>
</feature>
<evidence type="ECO:0000256" key="1">
    <source>
        <dbReference type="SAM" id="MobiDB-lite"/>
    </source>
</evidence>
<dbReference type="PROSITE" id="PS50113">
    <property type="entry name" value="PAC"/>
    <property type="match status" value="1"/>
</dbReference>